<reference evidence="6" key="1">
    <citation type="submission" date="2024-03" db="EMBL/GenBank/DDBJ databases">
        <title>WGS assembly of Saponaria officinalis var. Norfolk2.</title>
        <authorList>
            <person name="Jenkins J."/>
            <person name="Shu S."/>
            <person name="Grimwood J."/>
            <person name="Barry K."/>
            <person name="Goodstein D."/>
            <person name="Schmutz J."/>
            <person name="Leebens-Mack J."/>
            <person name="Osbourn A."/>
        </authorList>
    </citation>
    <scope>NUCLEOTIDE SEQUENCE [LARGE SCALE GENOMIC DNA]</scope>
    <source>
        <strain evidence="6">JIC</strain>
    </source>
</reference>
<accession>A0AAW1L3A9</accession>
<dbReference type="CDD" id="cd19821">
    <property type="entry name" value="Bbox1_BBX-like"/>
    <property type="match status" value="1"/>
</dbReference>
<evidence type="ECO:0000313" key="6">
    <source>
        <dbReference type="EMBL" id="KAK9726799.1"/>
    </source>
</evidence>
<keyword evidence="7" id="KW-1185">Reference proteome</keyword>
<dbReference type="Proteomes" id="UP001443914">
    <property type="component" value="Unassembled WGS sequence"/>
</dbReference>
<evidence type="ECO:0000256" key="2">
    <source>
        <dbReference type="ARBA" id="ARBA00022771"/>
    </source>
</evidence>
<comment type="caution">
    <text evidence="6">The sequence shown here is derived from an EMBL/GenBank/DDBJ whole genome shotgun (WGS) entry which is preliminary data.</text>
</comment>
<keyword evidence="1" id="KW-0479">Metal-binding</keyword>
<protein>
    <recommendedName>
        <fullName evidence="5">B box-type domain-containing protein</fullName>
    </recommendedName>
</protein>
<keyword evidence="2 4" id="KW-0863">Zinc-finger</keyword>
<dbReference type="InterPro" id="IPR049808">
    <property type="entry name" value="CONSTANS-like_Bbox1"/>
</dbReference>
<evidence type="ECO:0000313" key="7">
    <source>
        <dbReference type="Proteomes" id="UP001443914"/>
    </source>
</evidence>
<evidence type="ECO:0000256" key="3">
    <source>
        <dbReference type="ARBA" id="ARBA00022833"/>
    </source>
</evidence>
<dbReference type="InterPro" id="IPR000315">
    <property type="entry name" value="Znf_B-box"/>
</dbReference>
<dbReference type="PANTHER" id="PTHR31717:SF142">
    <property type="entry name" value="B-BOX DOMAIN PROTEIN 30-RELATED"/>
    <property type="match status" value="1"/>
</dbReference>
<name>A0AAW1L3A9_SAPOF</name>
<dbReference type="PANTHER" id="PTHR31717">
    <property type="entry name" value="ZINC FINGER PROTEIN CONSTANS-LIKE 10"/>
    <property type="match status" value="1"/>
</dbReference>
<dbReference type="SMART" id="SM00336">
    <property type="entry name" value="BBOX"/>
    <property type="match status" value="1"/>
</dbReference>
<feature type="domain" description="B box-type" evidence="5">
    <location>
        <begin position="3"/>
        <end position="49"/>
    </location>
</feature>
<sequence length="242" mass="26798">MAELRRSCELCDGEAHVYCVADSALLCVECDEKVHCENFLVAQHVRVRVCPQCHTHAGVKNDCSSMGVLALGNMKMVGESCSCFPQVEEEVDDDCLSSSSSCVSSTTGEEAEVGVISSSSTSSRRKRINRRRMVMDGKVEGVLVNWSRTVRLEDKRVVKTAVDILSSVGKTTMLPFRVLLAAAFWAAMSLHTPRTATWHDLKTLEQISGVSARLITAVQTRVARVNKRRQSRDNREESWAEC</sequence>
<dbReference type="EMBL" id="JBDFQZ010000005">
    <property type="protein sequence ID" value="KAK9726799.1"/>
    <property type="molecule type" value="Genomic_DNA"/>
</dbReference>
<dbReference type="PROSITE" id="PS50119">
    <property type="entry name" value="ZF_BBOX"/>
    <property type="match status" value="1"/>
</dbReference>
<evidence type="ECO:0000256" key="1">
    <source>
        <dbReference type="ARBA" id="ARBA00022723"/>
    </source>
</evidence>
<evidence type="ECO:0000259" key="5">
    <source>
        <dbReference type="PROSITE" id="PS50119"/>
    </source>
</evidence>
<evidence type="ECO:0000256" key="4">
    <source>
        <dbReference type="PROSITE-ProRule" id="PRU00024"/>
    </source>
</evidence>
<proteinExistence type="predicted"/>
<dbReference type="AlphaFoldDB" id="A0AAW1L3A9"/>
<keyword evidence="3" id="KW-0862">Zinc</keyword>
<dbReference type="GO" id="GO:0008270">
    <property type="term" value="F:zinc ion binding"/>
    <property type="evidence" value="ECO:0007669"/>
    <property type="project" value="UniProtKB-KW"/>
</dbReference>
<organism evidence="6 7">
    <name type="scientific">Saponaria officinalis</name>
    <name type="common">Common soapwort</name>
    <name type="synonym">Lychnis saponaria</name>
    <dbReference type="NCBI Taxonomy" id="3572"/>
    <lineage>
        <taxon>Eukaryota</taxon>
        <taxon>Viridiplantae</taxon>
        <taxon>Streptophyta</taxon>
        <taxon>Embryophyta</taxon>
        <taxon>Tracheophyta</taxon>
        <taxon>Spermatophyta</taxon>
        <taxon>Magnoliopsida</taxon>
        <taxon>eudicotyledons</taxon>
        <taxon>Gunneridae</taxon>
        <taxon>Pentapetalae</taxon>
        <taxon>Caryophyllales</taxon>
        <taxon>Caryophyllaceae</taxon>
        <taxon>Caryophylleae</taxon>
        <taxon>Saponaria</taxon>
    </lineage>
</organism>
<gene>
    <name evidence="6" type="ORF">RND81_05G237900</name>
</gene>